<dbReference type="Proteomes" id="UP000282818">
    <property type="component" value="Unassembled WGS sequence"/>
</dbReference>
<protein>
    <recommendedName>
        <fullName evidence="3">Tryptophan synthase subunit beta like protein</fullName>
    </recommendedName>
</protein>
<dbReference type="AlphaFoldDB" id="A0A437QCA3"/>
<keyword evidence="2" id="KW-1185">Reference proteome</keyword>
<reference evidence="1 2" key="1">
    <citation type="submission" date="2019-01" db="EMBL/GenBank/DDBJ databases">
        <authorList>
            <person name="Chen W.-M."/>
        </authorList>
    </citation>
    <scope>NUCLEOTIDE SEQUENCE [LARGE SCALE GENOMIC DNA]</scope>
    <source>
        <strain evidence="1 2">HPM-16</strain>
    </source>
</reference>
<organism evidence="1 2">
    <name type="scientific">Neptunomonas marina</name>
    <dbReference type="NCBI Taxonomy" id="1815562"/>
    <lineage>
        <taxon>Bacteria</taxon>
        <taxon>Pseudomonadati</taxon>
        <taxon>Pseudomonadota</taxon>
        <taxon>Gammaproteobacteria</taxon>
        <taxon>Oceanospirillales</taxon>
        <taxon>Oceanospirillaceae</taxon>
        <taxon>Neptunomonas</taxon>
    </lineage>
</organism>
<comment type="caution">
    <text evidence="1">The sequence shown here is derived from an EMBL/GenBank/DDBJ whole genome shotgun (WGS) entry which is preliminary data.</text>
</comment>
<gene>
    <name evidence="1" type="ORF">EOE65_00605</name>
</gene>
<proteinExistence type="predicted"/>
<name>A0A437QCA3_9GAMM</name>
<dbReference type="EMBL" id="SACQ01000001">
    <property type="protein sequence ID" value="RVU32188.1"/>
    <property type="molecule type" value="Genomic_DNA"/>
</dbReference>
<accession>A0A437QCA3</accession>
<sequence length="118" mass="13086">MLYAIRNDEGRITGLTETAQDGAEPIALKSPEVLDFLSGGNADFQPDDYLNKSDNSVSRILEDLIDLLITKDVIMFTELPDVAQQKLLNRKLARRILNDDDAPEIEPTSILSDDSPVI</sequence>
<evidence type="ECO:0000313" key="2">
    <source>
        <dbReference type="Proteomes" id="UP000282818"/>
    </source>
</evidence>
<evidence type="ECO:0000313" key="1">
    <source>
        <dbReference type="EMBL" id="RVU32188.1"/>
    </source>
</evidence>
<evidence type="ECO:0008006" key="3">
    <source>
        <dbReference type="Google" id="ProtNLM"/>
    </source>
</evidence>
<dbReference type="RefSeq" id="WP_127692357.1">
    <property type="nucleotide sequence ID" value="NZ_SACQ01000001.1"/>
</dbReference>